<feature type="transmembrane region" description="Helical" evidence="1">
    <location>
        <begin position="93"/>
        <end position="119"/>
    </location>
</feature>
<proteinExistence type="predicted"/>
<sequence>MTEIWNILFNPLPNAIMTLLTGISLVYWLFSMLLGDGFDFGTDADIQFEGADVQDVDIDGDADAQADTDTEQHVEPSFFSKAMDFIYVGKAPMMVLVTLFKFIGWVVTIVSSLVLNLSAYGWKSVWILIPVFILSFFLLHYVAIPFVKLYKNVGYTGEEAYDFIGRVGKMRSSIHSDQLGAIELIINRDVIRLNVKSQDGLQLSYGDDVVITNQDPERKFYIVQKDINLNNI</sequence>
<accession>A0A5Q0QBL8</accession>
<name>A0A5Q0QBL8_9SPHI</name>
<organism evidence="2 3">
    <name type="scientific">Sphingobacterium zhuxiongii</name>
    <dbReference type="NCBI Taxonomy" id="2662364"/>
    <lineage>
        <taxon>Bacteria</taxon>
        <taxon>Pseudomonadati</taxon>
        <taxon>Bacteroidota</taxon>
        <taxon>Sphingobacteriia</taxon>
        <taxon>Sphingobacteriales</taxon>
        <taxon>Sphingobacteriaceae</taxon>
        <taxon>Sphingobacterium</taxon>
    </lineage>
</organism>
<dbReference type="InterPro" id="IPR012340">
    <property type="entry name" value="NA-bd_OB-fold"/>
</dbReference>
<evidence type="ECO:0000313" key="3">
    <source>
        <dbReference type="Proteomes" id="UP000326921"/>
    </source>
</evidence>
<feature type="transmembrane region" description="Helical" evidence="1">
    <location>
        <begin position="125"/>
        <end position="144"/>
    </location>
</feature>
<keyword evidence="1" id="KW-0812">Transmembrane</keyword>
<feature type="transmembrane region" description="Helical" evidence="1">
    <location>
        <begin position="12"/>
        <end position="30"/>
    </location>
</feature>
<evidence type="ECO:0008006" key="4">
    <source>
        <dbReference type="Google" id="ProtNLM"/>
    </source>
</evidence>
<evidence type="ECO:0000313" key="2">
    <source>
        <dbReference type="EMBL" id="QGA26569.1"/>
    </source>
</evidence>
<evidence type="ECO:0000256" key="1">
    <source>
        <dbReference type="SAM" id="Phobius"/>
    </source>
</evidence>
<gene>
    <name evidence="2" type="ORF">GFH32_09630</name>
</gene>
<dbReference type="KEGG" id="sphe:GFH32_09630"/>
<dbReference type="EMBL" id="CP045652">
    <property type="protein sequence ID" value="QGA26569.1"/>
    <property type="molecule type" value="Genomic_DNA"/>
</dbReference>
<dbReference type="Gene3D" id="2.40.50.140">
    <property type="entry name" value="Nucleic acid-binding proteins"/>
    <property type="match status" value="1"/>
</dbReference>
<protein>
    <recommendedName>
        <fullName evidence="4">DUF1449 family protein</fullName>
    </recommendedName>
</protein>
<keyword evidence="1" id="KW-1133">Transmembrane helix</keyword>
<keyword evidence="3" id="KW-1185">Reference proteome</keyword>
<reference evidence="2 3" key="1">
    <citation type="submission" date="2019-10" db="EMBL/GenBank/DDBJ databases">
        <authorList>
            <person name="Dong K."/>
        </authorList>
    </citation>
    <scope>NUCLEOTIDE SEQUENCE [LARGE SCALE GENOMIC DNA]</scope>
    <source>
        <strain evidence="3">dk4302</strain>
    </source>
</reference>
<dbReference type="Proteomes" id="UP000326921">
    <property type="component" value="Chromosome"/>
</dbReference>
<dbReference type="RefSeq" id="WP_153511418.1">
    <property type="nucleotide sequence ID" value="NZ_CP045652.1"/>
</dbReference>
<dbReference type="AlphaFoldDB" id="A0A5Q0QBL8"/>
<keyword evidence="1" id="KW-0472">Membrane</keyword>